<dbReference type="SMART" id="SM00357">
    <property type="entry name" value="CSP"/>
    <property type="match status" value="2"/>
</dbReference>
<feature type="domain" description="CSD" evidence="11">
    <location>
        <begin position="254"/>
        <end position="319"/>
    </location>
</feature>
<dbReference type="InterPro" id="IPR017441">
    <property type="entry name" value="Protein_kinase_ATP_BS"/>
</dbReference>
<evidence type="ECO:0000256" key="4">
    <source>
        <dbReference type="ARBA" id="ARBA00022840"/>
    </source>
</evidence>
<evidence type="ECO:0000256" key="2">
    <source>
        <dbReference type="ARBA" id="ARBA00022692"/>
    </source>
</evidence>
<dbReference type="InterPro" id="IPR012677">
    <property type="entry name" value="Nucleotide-bd_a/b_plait_sf"/>
</dbReference>
<dbReference type="PANTHER" id="PTHR44329">
    <property type="entry name" value="SERINE/THREONINE-PROTEIN KINASE TNNI3K-RELATED"/>
    <property type="match status" value="1"/>
</dbReference>
<dbReference type="SUPFAM" id="SSF54928">
    <property type="entry name" value="RNA-binding domain, RBD"/>
    <property type="match status" value="1"/>
</dbReference>
<dbReference type="Pfam" id="PF07714">
    <property type="entry name" value="PK_Tyr_Ser-Thr"/>
    <property type="match status" value="1"/>
</dbReference>
<evidence type="ECO:0000259" key="10">
    <source>
        <dbReference type="PROSITE" id="PS50011"/>
    </source>
</evidence>
<dbReference type="SUPFAM" id="SSF50249">
    <property type="entry name" value="Nucleic acid-binding proteins"/>
    <property type="match status" value="2"/>
</dbReference>
<dbReference type="InterPro" id="IPR001129">
    <property type="entry name" value="Membr-assoc_MAPEG"/>
</dbReference>
<dbReference type="EMBL" id="CAXAMN010003447">
    <property type="protein sequence ID" value="CAK9004652.1"/>
    <property type="molecule type" value="Genomic_DNA"/>
</dbReference>
<feature type="region of interest" description="Disordered" evidence="8">
    <location>
        <begin position="1247"/>
        <end position="1268"/>
    </location>
</feature>
<evidence type="ECO:0000256" key="8">
    <source>
        <dbReference type="SAM" id="MobiDB-lite"/>
    </source>
</evidence>
<dbReference type="PANTHER" id="PTHR44329:SF298">
    <property type="entry name" value="MIXED LINEAGE KINASE DOMAIN-LIKE PROTEIN"/>
    <property type="match status" value="1"/>
</dbReference>
<feature type="domain" description="CSD" evidence="11">
    <location>
        <begin position="342"/>
        <end position="406"/>
    </location>
</feature>
<keyword evidence="3 7" id="KW-0547">Nucleotide-binding</keyword>
<evidence type="ECO:0000256" key="1">
    <source>
        <dbReference type="ARBA" id="ARBA00004370"/>
    </source>
</evidence>
<dbReference type="SUPFAM" id="SSF161084">
    <property type="entry name" value="MAPEG domain-like"/>
    <property type="match status" value="1"/>
</dbReference>
<evidence type="ECO:0000256" key="3">
    <source>
        <dbReference type="ARBA" id="ARBA00022741"/>
    </source>
</evidence>
<keyword evidence="2 9" id="KW-0812">Transmembrane</keyword>
<protein>
    <submittedName>
        <fullName evidence="12">Uncharacterized protein</fullName>
    </submittedName>
</protein>
<feature type="transmembrane region" description="Helical" evidence="9">
    <location>
        <begin position="24"/>
        <end position="46"/>
    </location>
</feature>
<keyword evidence="6 9" id="KW-0472">Membrane</keyword>
<feature type="transmembrane region" description="Helical" evidence="9">
    <location>
        <begin position="144"/>
        <end position="168"/>
    </location>
</feature>
<dbReference type="PROSITE" id="PS50011">
    <property type="entry name" value="PROTEIN_KINASE_DOM"/>
    <property type="match status" value="1"/>
</dbReference>
<comment type="caution">
    <text evidence="12">The sequence shown here is derived from an EMBL/GenBank/DDBJ whole genome shotgun (WGS) entry which is preliminary data.</text>
</comment>
<dbReference type="InterPro" id="IPR023352">
    <property type="entry name" value="MAPEG-like_dom_sf"/>
</dbReference>
<dbReference type="Pfam" id="PF01124">
    <property type="entry name" value="MAPEG"/>
    <property type="match status" value="1"/>
</dbReference>
<evidence type="ECO:0000256" key="6">
    <source>
        <dbReference type="ARBA" id="ARBA00023136"/>
    </source>
</evidence>
<dbReference type="InterPro" id="IPR002059">
    <property type="entry name" value="CSP_DNA-bd"/>
</dbReference>
<gene>
    <name evidence="12" type="ORF">CCMP2556_LOCUS7757</name>
</gene>
<sequence length="1522" mass="167066">MAAPLLQRGENGLIKQEQKMPASFFPIVIGISMTMGQVLAWPIYLLGDREAYDKKIDILASLNLGWLYLALFVVYYTKQIVSQHASFVRNHANVSLPNHTVHKVFVPQGQKQLPYVLLEEEGPVGTANRAQRGFENLMEYLPMYLAYLCAVGFVYPFPVFMNACVFFLARAKYAFDYTASTDARTAGFAVFGMAQACLEGLLLIAGVKAVMRHKDLKLGDKLRFSVKVKKNKAEAVKLELISAPDEDEEVSGPDMLGSIKSFDESSGYGFIRSAQAMEAYSRDVFLHRKQLRHFKVGDTVQFKVKLSRDGLPQALKLRETDQVLPPFEPHPTEESKVPEKETFLGEIKSFSPINGFGFIQNSILREKYGRDVFLHESQFEGLKIGDSVRFVLQIKDGKPQALEVKRVSKKSLTSPLMASVPAPEVPAIESEEPSPVDPAVLEKLNRKLLRACASERPNSLQELRDSLETGAEVNARDVTGQTAIMVCALNMRGADRKCKLLIEHRADVLLPSDQQGSQTTLQWVKERINPSFAEYLEALSKGEAASLAGNPRSPSEAVLAMEGDETIPDQLAACEGIELGAGSFSFVFRCQVHGIEGHVAVKVLKQKEMCSAAGSEDLLPGRGRESQFIQDLRHPNLVNVLAIVQDEHYVVLELCTGGNLQDVIHKEDSPWESVPSVYRLRGGYDILLALDYIHQQEGEALPTVWASGKLATVDVESGVGVAEMEHKHACSRKMRKIILDDVQVKVGDMGFARPLSDYDAMTQGVGTLRYMAPEVLNSGEYNVTADMFSFSILLHELMSGQGPADLAPPCEEQIGVVWALMEAWAASRDRSWLVGKKMLMRGHWELSETSKVRQWNREMVDLSPQLRYLEFLEVLERANDQVFGFWLLEEAEKARSDAKKPRIGPLEESHALSSVRAFLAQNAVDCGASRASGPSCDPEIVAVPDVPEVLIPPANSGSDDEEEEEVKEDLAVQMDVGLGVMEVLGSTAPLEQRGVPEAHGHLQEPEEPLVQETFLHPDVRAQSDVHAAMQLPQCEAVFVRDEFGRSGGVSGEQKGAATRRKRMGTVESRSVGEESEPVSDGVLLSQLIQLLHRRPKLGLPGQTQAQSLPLADLKALLPNSLSLFEVVGEINKETVVLNISSSSDRPLQVDSPNSSEPQQEPDPALNRDGRPSGFARVLFESQESARLARDELHLRGMEDRYVEVFLYPERPSKGRNRRLEEGEKPAMAEANGMTLDTVVPWRSRAESDSEEDIGGMDDGARPTCGTHGKRRVNGVNECRAEMAKKMLLSMLGVNLSAGQTHQAVSENKKRKFVCRLCGANQSVQHVIARGAAGKELRLIVQELNYTKGKEAEAKRLAGLAEQEMVSEPIMAPQAESLPPLVAARPASEEPQRWAQFLPAASADVLPPIAEAIEAEGFTTNFGAGWTLGARKRKPRAAEGTTNSKQLKREARAEEELPQQENHWRPAEATEACATSVALPPATPATPAAPAAPAAARAVAMCGAQPAAVPVNGSSRWARFLGS</sequence>
<dbReference type="Pfam" id="PF00313">
    <property type="entry name" value="CSD"/>
    <property type="match status" value="2"/>
</dbReference>
<dbReference type="Gene3D" id="2.40.50.140">
    <property type="entry name" value="Nucleic acid-binding proteins"/>
    <property type="match status" value="2"/>
</dbReference>
<evidence type="ECO:0000256" key="5">
    <source>
        <dbReference type="ARBA" id="ARBA00022989"/>
    </source>
</evidence>
<dbReference type="InterPro" id="IPR001245">
    <property type="entry name" value="Ser-Thr/Tyr_kinase_cat_dom"/>
</dbReference>
<reference evidence="12 13" key="1">
    <citation type="submission" date="2024-02" db="EMBL/GenBank/DDBJ databases">
        <authorList>
            <person name="Chen Y."/>
            <person name="Shah S."/>
            <person name="Dougan E. K."/>
            <person name="Thang M."/>
            <person name="Chan C."/>
        </authorList>
    </citation>
    <scope>NUCLEOTIDE SEQUENCE [LARGE SCALE GENOMIC DNA]</scope>
</reference>
<feature type="region of interest" description="Disordered" evidence="8">
    <location>
        <begin position="1141"/>
        <end position="1171"/>
    </location>
</feature>
<keyword evidence="5 9" id="KW-1133">Transmembrane helix</keyword>
<dbReference type="PROSITE" id="PS51857">
    <property type="entry name" value="CSD_2"/>
    <property type="match status" value="2"/>
</dbReference>
<dbReference type="InterPro" id="IPR012340">
    <property type="entry name" value="NA-bd_OB-fold"/>
</dbReference>
<feature type="region of interest" description="Disordered" evidence="8">
    <location>
        <begin position="1429"/>
        <end position="1466"/>
    </location>
</feature>
<dbReference type="Pfam" id="PF15749">
    <property type="entry name" value="MRNIP"/>
    <property type="match status" value="1"/>
</dbReference>
<dbReference type="InterPro" id="IPR035979">
    <property type="entry name" value="RBD_domain_sf"/>
</dbReference>
<dbReference type="InterPro" id="IPR011009">
    <property type="entry name" value="Kinase-like_dom_sf"/>
</dbReference>
<feature type="transmembrane region" description="Helical" evidence="9">
    <location>
        <begin position="188"/>
        <end position="207"/>
    </location>
</feature>
<evidence type="ECO:0000256" key="7">
    <source>
        <dbReference type="PROSITE-ProRule" id="PRU10141"/>
    </source>
</evidence>
<feature type="domain" description="Protein kinase" evidence="10">
    <location>
        <begin position="573"/>
        <end position="883"/>
    </location>
</feature>
<dbReference type="Gene3D" id="1.25.40.20">
    <property type="entry name" value="Ankyrin repeat-containing domain"/>
    <property type="match status" value="1"/>
</dbReference>
<dbReference type="InterPro" id="IPR051681">
    <property type="entry name" value="Ser/Thr_Kinases-Pseudokinases"/>
</dbReference>
<organism evidence="12 13">
    <name type="scientific">Durusdinium trenchii</name>
    <dbReference type="NCBI Taxonomy" id="1381693"/>
    <lineage>
        <taxon>Eukaryota</taxon>
        <taxon>Sar</taxon>
        <taxon>Alveolata</taxon>
        <taxon>Dinophyceae</taxon>
        <taxon>Suessiales</taxon>
        <taxon>Symbiodiniaceae</taxon>
        <taxon>Durusdinium</taxon>
    </lineage>
</organism>
<dbReference type="PROSITE" id="PS00107">
    <property type="entry name" value="PROTEIN_KINASE_ATP"/>
    <property type="match status" value="1"/>
</dbReference>
<evidence type="ECO:0000313" key="12">
    <source>
        <dbReference type="EMBL" id="CAK9004652.1"/>
    </source>
</evidence>
<keyword evidence="13" id="KW-1185">Reference proteome</keyword>
<feature type="transmembrane region" description="Helical" evidence="9">
    <location>
        <begin position="58"/>
        <end position="77"/>
    </location>
</feature>
<dbReference type="Gene3D" id="3.30.70.330">
    <property type="match status" value="1"/>
</dbReference>
<keyword evidence="4 7" id="KW-0067">ATP-binding</keyword>
<dbReference type="InterPro" id="IPR036770">
    <property type="entry name" value="Ankyrin_rpt-contain_sf"/>
</dbReference>
<dbReference type="InterPro" id="IPR000719">
    <property type="entry name" value="Prot_kinase_dom"/>
</dbReference>
<dbReference type="Gene3D" id="1.20.120.550">
    <property type="entry name" value="Membrane associated eicosanoid/glutathione metabolism-like domain"/>
    <property type="match status" value="1"/>
</dbReference>
<evidence type="ECO:0000256" key="9">
    <source>
        <dbReference type="SAM" id="Phobius"/>
    </source>
</evidence>
<dbReference type="Proteomes" id="UP001642484">
    <property type="component" value="Unassembled WGS sequence"/>
</dbReference>
<feature type="binding site" evidence="7">
    <location>
        <position position="602"/>
    </location>
    <ligand>
        <name>ATP</name>
        <dbReference type="ChEBI" id="CHEBI:30616"/>
    </ligand>
</feature>
<dbReference type="Gene3D" id="1.10.510.10">
    <property type="entry name" value="Transferase(Phosphotransferase) domain 1"/>
    <property type="match status" value="2"/>
</dbReference>
<dbReference type="InterPro" id="IPR049472">
    <property type="entry name" value="MRNIP_N"/>
</dbReference>
<dbReference type="SUPFAM" id="SSF48403">
    <property type="entry name" value="Ankyrin repeat"/>
    <property type="match status" value="1"/>
</dbReference>
<dbReference type="InterPro" id="IPR011129">
    <property type="entry name" value="CSD"/>
</dbReference>
<evidence type="ECO:0000259" key="11">
    <source>
        <dbReference type="PROSITE" id="PS51857"/>
    </source>
</evidence>
<name>A0ABP0IPZ7_9DINO</name>
<feature type="compositionally biased region" description="Polar residues" evidence="8">
    <location>
        <begin position="1141"/>
        <end position="1158"/>
    </location>
</feature>
<comment type="subcellular location">
    <subcellularLocation>
        <location evidence="1">Membrane</location>
    </subcellularLocation>
</comment>
<dbReference type="SUPFAM" id="SSF56112">
    <property type="entry name" value="Protein kinase-like (PK-like)"/>
    <property type="match status" value="1"/>
</dbReference>
<proteinExistence type="predicted"/>
<accession>A0ABP0IPZ7</accession>
<feature type="region of interest" description="Disordered" evidence="8">
    <location>
        <begin position="1047"/>
        <end position="1074"/>
    </location>
</feature>
<evidence type="ECO:0000313" key="13">
    <source>
        <dbReference type="Proteomes" id="UP001642484"/>
    </source>
</evidence>